<reference evidence="11 12" key="1">
    <citation type="submission" date="2019-03" db="EMBL/GenBank/DDBJ databases">
        <authorList>
            <person name="Kim M.K.M."/>
        </authorList>
    </citation>
    <scope>NUCLEOTIDE SEQUENCE [LARGE SCALE GENOMIC DNA]</scope>
    <source>
        <strain evidence="11 12">18JY21-1</strain>
    </source>
</reference>
<keyword evidence="12" id="KW-1185">Reference proteome</keyword>
<evidence type="ECO:0000256" key="4">
    <source>
        <dbReference type="ARBA" id="ARBA00022679"/>
    </source>
</evidence>
<feature type="transmembrane region" description="Helical" evidence="10">
    <location>
        <begin position="444"/>
        <end position="466"/>
    </location>
</feature>
<keyword evidence="4 9" id="KW-0808">Transferase</keyword>
<feature type="transmembrane region" description="Helical" evidence="10">
    <location>
        <begin position="366"/>
        <end position="387"/>
    </location>
</feature>
<dbReference type="PANTHER" id="PTHR13285">
    <property type="entry name" value="ACYLTRANSFERASE"/>
    <property type="match status" value="1"/>
</dbReference>
<feature type="transmembrane region" description="Helical" evidence="10">
    <location>
        <begin position="151"/>
        <end position="171"/>
    </location>
</feature>
<dbReference type="RefSeq" id="WP_132418420.1">
    <property type="nucleotide sequence ID" value="NZ_SKFG01000011.1"/>
</dbReference>
<dbReference type="PIRSF" id="PIRSF500217">
    <property type="entry name" value="AlgI"/>
    <property type="match status" value="1"/>
</dbReference>
<organism evidence="11 12">
    <name type="scientific">Paenibacillus albiflavus</name>
    <dbReference type="NCBI Taxonomy" id="2545760"/>
    <lineage>
        <taxon>Bacteria</taxon>
        <taxon>Bacillati</taxon>
        <taxon>Bacillota</taxon>
        <taxon>Bacilli</taxon>
        <taxon>Bacillales</taxon>
        <taxon>Paenibacillaceae</taxon>
        <taxon>Paenibacillus</taxon>
    </lineage>
</organism>
<feature type="transmembrane region" description="Helical" evidence="10">
    <location>
        <begin position="333"/>
        <end position="354"/>
    </location>
</feature>
<feature type="transmembrane region" description="Helical" evidence="10">
    <location>
        <begin position="416"/>
        <end position="432"/>
    </location>
</feature>
<sequence>MFFYSPNYLVFFILMLIPFFIFKRNRMLIIAVANVIFYSAAQVEGANGLAWLLLFMFMCLITFISVHMMRKPGWSWIFWVGIGLNVFNLVFYKYTFFALSTIESLAGIQIGFTQSAETLSKILPLGISFYTFEFISYLIDVRRGRSMPTKSFLSFWVFVSTFPHLIAGPIMRGDELLPQIQDLRNKRIPWSEIKYGLYLILIGLIKKVVIADNISPLANAIFDKGTTMTGTESWIGSYAFTFQIYYDFSAYTDLAIGCGIIMGLRFADNFRTPYLSKSPQEFWNRWHITLSRWIRDYIYIGLGGNRKGAVRTYINLFAAMVISGLWHGANWTFILWGALWGALLVVHRLSLLLNRWTLVKKVRESLVYRILAIAVFFHVIVWTWVFFRAKDVSQAITMTWKMIHALPSNILHAPEFGWIALLFLMHIVEYLLRTYENSISRVWHVIPFPIRSICYLGIVFLLIYFLKGEKYDFIYFQF</sequence>
<evidence type="ECO:0000313" key="11">
    <source>
        <dbReference type="EMBL" id="TCZ76832.1"/>
    </source>
</evidence>
<evidence type="ECO:0000256" key="7">
    <source>
        <dbReference type="ARBA" id="ARBA00023136"/>
    </source>
</evidence>
<feature type="transmembrane region" description="Helical" evidence="10">
    <location>
        <begin position="6"/>
        <end position="22"/>
    </location>
</feature>
<dbReference type="Proteomes" id="UP000295418">
    <property type="component" value="Unassembled WGS sequence"/>
</dbReference>
<dbReference type="InterPro" id="IPR028362">
    <property type="entry name" value="AlgI"/>
</dbReference>
<feature type="transmembrane region" description="Helical" evidence="10">
    <location>
        <begin position="49"/>
        <end position="69"/>
    </location>
</feature>
<comment type="subcellular location">
    <subcellularLocation>
        <location evidence="1">Cell membrane</location>
        <topology evidence="1">Multi-pass membrane protein</topology>
    </subcellularLocation>
</comment>
<protein>
    <submittedName>
        <fullName evidence="11">MBOAT family protein</fullName>
    </submittedName>
</protein>
<dbReference type="EMBL" id="SKFG01000011">
    <property type="protein sequence ID" value="TCZ76832.1"/>
    <property type="molecule type" value="Genomic_DNA"/>
</dbReference>
<comment type="similarity">
    <text evidence="2 9">Belongs to the membrane-bound acyltransferase family.</text>
</comment>
<dbReference type="GO" id="GO:0016746">
    <property type="term" value="F:acyltransferase activity"/>
    <property type="evidence" value="ECO:0007669"/>
    <property type="project" value="UniProtKB-KW"/>
</dbReference>
<evidence type="ECO:0000256" key="3">
    <source>
        <dbReference type="ARBA" id="ARBA00022475"/>
    </source>
</evidence>
<dbReference type="PANTHER" id="PTHR13285:SF23">
    <property type="entry name" value="TEICHOIC ACID D-ALANYLTRANSFERASE"/>
    <property type="match status" value="1"/>
</dbReference>
<accession>A0A4V2WNU5</accession>
<feature type="transmembrane region" description="Helical" evidence="10">
    <location>
        <begin position="248"/>
        <end position="267"/>
    </location>
</feature>
<dbReference type="AlphaFoldDB" id="A0A4V2WNU5"/>
<keyword evidence="8 9" id="KW-0012">Acyltransferase</keyword>
<dbReference type="PIRSF" id="PIRSF016636">
    <property type="entry name" value="AlgI_DltB"/>
    <property type="match status" value="1"/>
</dbReference>
<evidence type="ECO:0000256" key="1">
    <source>
        <dbReference type="ARBA" id="ARBA00004651"/>
    </source>
</evidence>
<comment type="caution">
    <text evidence="11">The sequence shown here is derived from an EMBL/GenBank/DDBJ whole genome shotgun (WGS) entry which is preliminary data.</text>
</comment>
<keyword evidence="6 10" id="KW-1133">Transmembrane helix</keyword>
<dbReference type="GO" id="GO:0042121">
    <property type="term" value="P:alginic acid biosynthetic process"/>
    <property type="evidence" value="ECO:0007669"/>
    <property type="project" value="InterPro"/>
</dbReference>
<dbReference type="GO" id="GO:0005886">
    <property type="term" value="C:plasma membrane"/>
    <property type="evidence" value="ECO:0007669"/>
    <property type="project" value="UniProtKB-SubCell"/>
</dbReference>
<evidence type="ECO:0000256" key="5">
    <source>
        <dbReference type="ARBA" id="ARBA00022692"/>
    </source>
</evidence>
<keyword evidence="3 9" id="KW-1003">Cell membrane</keyword>
<evidence type="ECO:0000256" key="10">
    <source>
        <dbReference type="SAM" id="Phobius"/>
    </source>
</evidence>
<evidence type="ECO:0000313" key="12">
    <source>
        <dbReference type="Proteomes" id="UP000295418"/>
    </source>
</evidence>
<evidence type="ECO:0000256" key="9">
    <source>
        <dbReference type="PIRNR" id="PIRNR016636"/>
    </source>
</evidence>
<proteinExistence type="inferred from homology"/>
<feature type="transmembrane region" description="Helical" evidence="10">
    <location>
        <begin position="308"/>
        <end position="327"/>
    </location>
</feature>
<name>A0A4V2WNU5_9BACL</name>
<dbReference type="OrthoDB" id="9805788at2"/>
<dbReference type="Pfam" id="PF03062">
    <property type="entry name" value="MBOAT"/>
    <property type="match status" value="1"/>
</dbReference>
<feature type="transmembrane region" description="Helical" evidence="10">
    <location>
        <begin position="76"/>
        <end position="102"/>
    </location>
</feature>
<evidence type="ECO:0000256" key="8">
    <source>
        <dbReference type="ARBA" id="ARBA00023315"/>
    </source>
</evidence>
<evidence type="ECO:0000256" key="2">
    <source>
        <dbReference type="ARBA" id="ARBA00010323"/>
    </source>
</evidence>
<keyword evidence="5 10" id="KW-0812">Transmembrane</keyword>
<dbReference type="InterPro" id="IPR024194">
    <property type="entry name" value="Ac/AlaTfrase_AlgI/DltB"/>
</dbReference>
<dbReference type="InterPro" id="IPR004299">
    <property type="entry name" value="MBOAT_fam"/>
</dbReference>
<keyword evidence="7 9" id="KW-0472">Membrane</keyword>
<evidence type="ECO:0000256" key="6">
    <source>
        <dbReference type="ARBA" id="ARBA00022989"/>
    </source>
</evidence>
<dbReference type="InterPro" id="IPR051085">
    <property type="entry name" value="MB_O-acyltransferase"/>
</dbReference>
<gene>
    <name evidence="11" type="ORF">E0485_12675</name>
</gene>